<proteinExistence type="inferred from homology"/>
<dbReference type="Gene3D" id="3.40.1260.10">
    <property type="entry name" value="DsrEFH-like"/>
    <property type="match status" value="1"/>
</dbReference>
<dbReference type="EMBL" id="AE008691">
    <property type="protein sequence ID" value="AAM23390.1"/>
    <property type="molecule type" value="Genomic_DNA"/>
</dbReference>
<protein>
    <submittedName>
        <fullName evidence="2">Uncharacterized protein</fullName>
    </submittedName>
</protein>
<evidence type="ECO:0000313" key="3">
    <source>
        <dbReference type="Proteomes" id="UP000000555"/>
    </source>
</evidence>
<keyword evidence="3" id="KW-1185">Reference proteome</keyword>
<dbReference type="Proteomes" id="UP000000555">
    <property type="component" value="Chromosome"/>
</dbReference>
<sequence length="119" mass="13603">MKKVLFAVYTSPVGSIWINEAFRSAFGMYGEDLEPAVLFVEEAVLAVRSSCKPELIGCLPLAMTFKYIEKYQTPVYAVKEDLDKFNIKEDEIAPQWNLKTVSKDELPEFVHSFDKVVIF</sequence>
<gene>
    <name evidence="2" type="ordered locus">TTE0086</name>
</gene>
<dbReference type="PANTHER" id="PTHR38780">
    <property type="entry name" value="PROTEIN TUSC"/>
    <property type="match status" value="1"/>
</dbReference>
<dbReference type="Pfam" id="PF02635">
    <property type="entry name" value="DsrE"/>
    <property type="match status" value="1"/>
</dbReference>
<dbReference type="STRING" id="273068.TTE0086"/>
<accession>Q8RDF3</accession>
<organism evidence="2 3">
    <name type="scientific">Caldanaerobacter subterraneus subsp. tengcongensis (strain DSM 15242 / JCM 11007 / NBRC 100824 / MB4)</name>
    <name type="common">Thermoanaerobacter tengcongensis</name>
    <dbReference type="NCBI Taxonomy" id="273068"/>
    <lineage>
        <taxon>Bacteria</taxon>
        <taxon>Bacillati</taxon>
        <taxon>Bacillota</taxon>
        <taxon>Clostridia</taxon>
        <taxon>Thermoanaerobacterales</taxon>
        <taxon>Thermoanaerobacteraceae</taxon>
        <taxon>Caldanaerobacter</taxon>
    </lineage>
</organism>
<evidence type="ECO:0000256" key="1">
    <source>
        <dbReference type="ARBA" id="ARBA00005996"/>
    </source>
</evidence>
<comment type="similarity">
    <text evidence="1">Belongs to the DsrF/TusC family.</text>
</comment>
<dbReference type="HOGENOM" id="CLU_2070287_0_0_9"/>
<dbReference type="InterPro" id="IPR003787">
    <property type="entry name" value="Sulphur_relay_DsrE/F-like"/>
</dbReference>
<dbReference type="RefSeq" id="WP_011024597.1">
    <property type="nucleotide sequence ID" value="NC_003869.1"/>
</dbReference>
<dbReference type="AlphaFoldDB" id="Q8RDF3"/>
<dbReference type="OrthoDB" id="37548at2"/>
<dbReference type="InterPro" id="IPR027396">
    <property type="entry name" value="DsrEFH-like"/>
</dbReference>
<dbReference type="eggNOG" id="COG2923">
    <property type="taxonomic scope" value="Bacteria"/>
</dbReference>
<dbReference type="SUPFAM" id="SSF75169">
    <property type="entry name" value="DsrEFH-like"/>
    <property type="match status" value="1"/>
</dbReference>
<evidence type="ECO:0000313" key="2">
    <source>
        <dbReference type="EMBL" id="AAM23390.1"/>
    </source>
</evidence>
<dbReference type="InterPro" id="IPR017462">
    <property type="entry name" value="Sulphur_relay_TusC/DsrF"/>
</dbReference>
<name>Q8RDF3_CALS4</name>
<dbReference type="KEGG" id="tte:TTE0086"/>
<reference evidence="2 3" key="1">
    <citation type="journal article" date="2002" name="Genome Res.">
        <title>A complete sequence of the T. tengcongensis genome.</title>
        <authorList>
            <person name="Bao Q."/>
            <person name="Tian Y."/>
            <person name="Li W."/>
            <person name="Xu Z."/>
            <person name="Xuan Z."/>
            <person name="Hu S."/>
            <person name="Dong W."/>
            <person name="Yang J."/>
            <person name="Chen Y."/>
            <person name="Xue Y."/>
            <person name="Xu Y."/>
            <person name="Lai X."/>
            <person name="Huang L."/>
            <person name="Dong X."/>
            <person name="Ma Y."/>
            <person name="Ling L."/>
            <person name="Tan H."/>
            <person name="Chen R."/>
            <person name="Wang J."/>
            <person name="Yu J."/>
            <person name="Yang H."/>
        </authorList>
    </citation>
    <scope>NUCLEOTIDE SEQUENCE [LARGE SCALE GENOMIC DNA]</scope>
    <source>
        <strain evidence="3">DSM 15242 / JCM 11007 / NBRC 100824 / MB4</strain>
    </source>
</reference>
<dbReference type="PANTHER" id="PTHR38780:SF1">
    <property type="entry name" value="PROTEIN TUSC"/>
    <property type="match status" value="1"/>
</dbReference>